<feature type="domain" description="Doublecortin" evidence="1">
    <location>
        <begin position="23"/>
        <end position="80"/>
    </location>
</feature>
<dbReference type="AlphaFoldDB" id="A0AAN4Z9N0"/>
<proteinExistence type="predicted"/>
<sequence length="164" mass="18793">MYLLEVWKLTEKLFQFEVNAAYSMQSLLEEITRKFKMRISIKKLHSISGKEIEGIVELENGKWYVAASVRHPKFVDRPYGKMRINNVTAHVRGSNKQAIKDQTQPIHIAMDPANISLAIKHANGPNGEATVDHSLDPVDPVYETIHGYCDYHIRCHSHVGEQPW</sequence>
<evidence type="ECO:0000259" key="1">
    <source>
        <dbReference type="PROSITE" id="PS50309"/>
    </source>
</evidence>
<dbReference type="SUPFAM" id="SSF89837">
    <property type="entry name" value="Doublecortin (DC)"/>
    <property type="match status" value="1"/>
</dbReference>
<organism evidence="2 3">
    <name type="scientific">Pristionchus mayeri</name>
    <dbReference type="NCBI Taxonomy" id="1317129"/>
    <lineage>
        <taxon>Eukaryota</taxon>
        <taxon>Metazoa</taxon>
        <taxon>Ecdysozoa</taxon>
        <taxon>Nematoda</taxon>
        <taxon>Chromadorea</taxon>
        <taxon>Rhabditida</taxon>
        <taxon>Rhabditina</taxon>
        <taxon>Diplogasteromorpha</taxon>
        <taxon>Diplogasteroidea</taxon>
        <taxon>Neodiplogasteridae</taxon>
        <taxon>Pristionchus</taxon>
    </lineage>
</organism>
<dbReference type="Proteomes" id="UP001328107">
    <property type="component" value="Unassembled WGS sequence"/>
</dbReference>
<comment type="caution">
    <text evidence="2">The sequence shown here is derived from an EMBL/GenBank/DDBJ whole genome shotgun (WGS) entry which is preliminary data.</text>
</comment>
<dbReference type="PROSITE" id="PS50309">
    <property type="entry name" value="DC"/>
    <property type="match status" value="1"/>
</dbReference>
<keyword evidence="3" id="KW-1185">Reference proteome</keyword>
<dbReference type="Gene3D" id="3.10.20.230">
    <property type="entry name" value="Doublecortin domain"/>
    <property type="match status" value="1"/>
</dbReference>
<protein>
    <recommendedName>
        <fullName evidence="1">Doublecortin domain-containing protein</fullName>
    </recommendedName>
</protein>
<dbReference type="EMBL" id="BTRK01000002">
    <property type="protein sequence ID" value="GMR34991.1"/>
    <property type="molecule type" value="Genomic_DNA"/>
</dbReference>
<dbReference type="Pfam" id="PF03607">
    <property type="entry name" value="DCX"/>
    <property type="match status" value="1"/>
</dbReference>
<dbReference type="GO" id="GO:0035556">
    <property type="term" value="P:intracellular signal transduction"/>
    <property type="evidence" value="ECO:0007669"/>
    <property type="project" value="InterPro"/>
</dbReference>
<evidence type="ECO:0000313" key="3">
    <source>
        <dbReference type="Proteomes" id="UP001328107"/>
    </source>
</evidence>
<dbReference type="InterPro" id="IPR003533">
    <property type="entry name" value="Doublecortin_dom"/>
</dbReference>
<dbReference type="InterPro" id="IPR036572">
    <property type="entry name" value="Doublecortin_dom_sf"/>
</dbReference>
<evidence type="ECO:0000313" key="2">
    <source>
        <dbReference type="EMBL" id="GMR34991.1"/>
    </source>
</evidence>
<reference evidence="3" key="1">
    <citation type="submission" date="2022-10" db="EMBL/GenBank/DDBJ databases">
        <title>Genome assembly of Pristionchus species.</title>
        <authorList>
            <person name="Yoshida K."/>
            <person name="Sommer R.J."/>
        </authorList>
    </citation>
    <scope>NUCLEOTIDE SEQUENCE [LARGE SCALE GENOMIC DNA]</scope>
    <source>
        <strain evidence="3">RS5460</strain>
    </source>
</reference>
<accession>A0AAN4Z9N0</accession>
<gene>
    <name evidence="2" type="ORF">PMAYCL1PPCAC_05186</name>
</gene>
<name>A0AAN4Z9N0_9BILA</name>